<dbReference type="InterPro" id="IPR008969">
    <property type="entry name" value="CarboxyPept-like_regulatory"/>
</dbReference>
<protein>
    <submittedName>
        <fullName evidence="13">TonB-dependent receptor</fullName>
    </submittedName>
</protein>
<keyword evidence="10" id="KW-0732">Signal</keyword>
<dbReference type="Gene3D" id="2.60.40.1120">
    <property type="entry name" value="Carboxypeptidase-like, regulatory domain"/>
    <property type="match status" value="1"/>
</dbReference>
<evidence type="ECO:0000313" key="14">
    <source>
        <dbReference type="Proteomes" id="UP000585050"/>
    </source>
</evidence>
<feature type="domain" description="TonB-dependent receptor-like beta-barrel" evidence="11">
    <location>
        <begin position="429"/>
        <end position="988"/>
    </location>
</feature>
<dbReference type="Pfam" id="PF07715">
    <property type="entry name" value="Plug"/>
    <property type="match status" value="1"/>
</dbReference>
<dbReference type="InterPro" id="IPR023997">
    <property type="entry name" value="TonB-dep_OMP_SusC/RagA_CS"/>
</dbReference>
<name>A0A7X8SQ54_9BACT</name>
<keyword evidence="4 8" id="KW-0812">Transmembrane</keyword>
<dbReference type="Gene3D" id="2.40.170.20">
    <property type="entry name" value="TonB-dependent receptor, beta-barrel domain"/>
    <property type="match status" value="1"/>
</dbReference>
<gene>
    <name evidence="13" type="ORF">HGP29_24220</name>
</gene>
<dbReference type="Proteomes" id="UP000585050">
    <property type="component" value="Unassembled WGS sequence"/>
</dbReference>
<reference evidence="13 14" key="1">
    <citation type="submission" date="2020-04" db="EMBL/GenBank/DDBJ databases">
        <title>Flammeovirga sp. SR4, a novel species isolated from seawater.</title>
        <authorList>
            <person name="Wang X."/>
        </authorList>
    </citation>
    <scope>NUCLEOTIDE SEQUENCE [LARGE SCALE GENOMIC DNA]</scope>
    <source>
        <strain evidence="13 14">SR4</strain>
    </source>
</reference>
<feature type="signal peptide" evidence="10">
    <location>
        <begin position="1"/>
        <end position="30"/>
    </location>
</feature>
<keyword evidence="7 8" id="KW-0998">Cell outer membrane</keyword>
<dbReference type="NCBIfam" id="TIGR04056">
    <property type="entry name" value="OMP_RagA_SusC"/>
    <property type="match status" value="1"/>
</dbReference>
<sequence length="1030" mass="113051">MKLNFTHLSNKSLRLLMVIGLFMCSLSSYAQNRIIKGHVTDETGSGTPGVNIVITGTTIGTVTDISGNFALEVANGNTIEFRYIGYVTQTLEVVASRDEYNVQLQVDAQELEEIVVVGYGVQKKSDLSSAVSTVKADEANKIAAASSASMLQGRTSGVSVINGGAPGTTPYIKIRGMSSFGDVQPLFVIDGIPGGDISMINPDDIASFEILKDGAAAAIYGSLAANGVVLVTTKSGKKNQKMKIDFNMYSGIQKATNQLPMANSEEWYSIMNQSYNNSIADGSLAESAKPAYLQAGSGFDLNNYANTDWQNETLQTGIIQNYSLGMSGGGESSNYNFSMNYFNQDGVVINTGTERYNFRYKSTFEKGNLKISPNIIYTHTVTDNNTMSMSNMQKALPLVAVNDPSKESGYGYINEYDIRSGANPVGQSEIINSQDTKDQLQANLGLNYQFSDHFFAMGNLGYTKNFFQNRYYAPAYVLASDTQRQDPYLSEYRSDWSDLNYDFTLNYMNTFGKHSVSAMAGIVGYKYDYQNIDMNVTGGAMFPDFGGLNPSFGGMASGDFIGAGGFQTVTRFSYMTRLNYSYDDRYLVQATVRTDGSSKFGENNRWGTFPSVSAAWKIHNEEFFGGMTDIFSELKLRGSYGILGRETTLDAYSRQALVENGFWYVWGGQPVGGIGSFEMANPDLAWEQSKTMNIGLDFGLLEDKIYGTFNYYENNSESLLMEEPNTPPSSGVEPPIVNLGTISNRGIEIELGYRGAVGDFKYDVKGNITTIKNEVVSLGGSDAMLPGNDIAYTGAQTFSAVGASASQFYMYKTNGIFQTQEQIDNYVGPEGTPIQPNAQPGDVIYVDVNGDGMIDSQDITDVGSPLPTLEYGLNLGFSYKGWDMSMFFQGVSGNKILNVNRYEMEAANNGFNVSSDLMNAWTPTNTNTDIPRNVQVDNNNNYMMSDRFLEDGSYFRLKNIQIGYSLPKSTLAKMKVEKLRIYVNADNLFTITDYSGYDPEIVPTDALTQGVDYGNYPMYQTFTAGVQVTF</sequence>
<evidence type="ECO:0000256" key="8">
    <source>
        <dbReference type="PROSITE-ProRule" id="PRU01360"/>
    </source>
</evidence>
<evidence type="ECO:0000256" key="6">
    <source>
        <dbReference type="ARBA" id="ARBA00023136"/>
    </source>
</evidence>
<evidence type="ECO:0000256" key="2">
    <source>
        <dbReference type="ARBA" id="ARBA00022448"/>
    </source>
</evidence>
<dbReference type="PROSITE" id="PS00018">
    <property type="entry name" value="EF_HAND_1"/>
    <property type="match status" value="1"/>
</dbReference>
<organism evidence="13 14">
    <name type="scientific">Flammeovirga agarivorans</name>
    <dbReference type="NCBI Taxonomy" id="2726742"/>
    <lineage>
        <taxon>Bacteria</taxon>
        <taxon>Pseudomonadati</taxon>
        <taxon>Bacteroidota</taxon>
        <taxon>Cytophagia</taxon>
        <taxon>Cytophagales</taxon>
        <taxon>Flammeovirgaceae</taxon>
        <taxon>Flammeovirga</taxon>
    </lineage>
</organism>
<dbReference type="Gene3D" id="2.170.130.10">
    <property type="entry name" value="TonB-dependent receptor, plug domain"/>
    <property type="match status" value="1"/>
</dbReference>
<evidence type="ECO:0000256" key="9">
    <source>
        <dbReference type="RuleBase" id="RU003357"/>
    </source>
</evidence>
<feature type="domain" description="TonB-dependent receptor plug" evidence="12">
    <location>
        <begin position="124"/>
        <end position="228"/>
    </location>
</feature>
<dbReference type="InterPro" id="IPR018247">
    <property type="entry name" value="EF_Hand_1_Ca_BS"/>
</dbReference>
<evidence type="ECO:0000256" key="7">
    <source>
        <dbReference type="ARBA" id="ARBA00023237"/>
    </source>
</evidence>
<comment type="caution">
    <text evidence="13">The sequence shown here is derived from an EMBL/GenBank/DDBJ whole genome shotgun (WGS) entry which is preliminary data.</text>
</comment>
<dbReference type="SUPFAM" id="SSF56935">
    <property type="entry name" value="Porins"/>
    <property type="match status" value="1"/>
</dbReference>
<dbReference type="PROSITE" id="PS52016">
    <property type="entry name" value="TONB_DEPENDENT_REC_3"/>
    <property type="match status" value="1"/>
</dbReference>
<keyword evidence="6 8" id="KW-0472">Membrane</keyword>
<dbReference type="Pfam" id="PF00593">
    <property type="entry name" value="TonB_dep_Rec_b-barrel"/>
    <property type="match status" value="1"/>
</dbReference>
<dbReference type="InterPro" id="IPR012910">
    <property type="entry name" value="Plug_dom"/>
</dbReference>
<dbReference type="InterPro" id="IPR000531">
    <property type="entry name" value="Beta-barrel_TonB"/>
</dbReference>
<keyword evidence="2 8" id="KW-0813">Transport</keyword>
<evidence type="ECO:0000259" key="11">
    <source>
        <dbReference type="Pfam" id="PF00593"/>
    </source>
</evidence>
<dbReference type="EMBL" id="JABAIL010000011">
    <property type="protein sequence ID" value="NLR94332.1"/>
    <property type="molecule type" value="Genomic_DNA"/>
</dbReference>
<evidence type="ECO:0000256" key="3">
    <source>
        <dbReference type="ARBA" id="ARBA00022452"/>
    </source>
</evidence>
<evidence type="ECO:0000256" key="5">
    <source>
        <dbReference type="ARBA" id="ARBA00023077"/>
    </source>
</evidence>
<evidence type="ECO:0000259" key="12">
    <source>
        <dbReference type="Pfam" id="PF07715"/>
    </source>
</evidence>
<keyword evidence="5 9" id="KW-0798">TonB box</keyword>
<comment type="subcellular location">
    <subcellularLocation>
        <location evidence="1 8">Cell outer membrane</location>
        <topology evidence="1 8">Multi-pass membrane protein</topology>
    </subcellularLocation>
</comment>
<evidence type="ECO:0000256" key="10">
    <source>
        <dbReference type="SAM" id="SignalP"/>
    </source>
</evidence>
<dbReference type="InterPro" id="IPR037066">
    <property type="entry name" value="Plug_dom_sf"/>
</dbReference>
<comment type="similarity">
    <text evidence="8 9">Belongs to the TonB-dependent receptor family.</text>
</comment>
<dbReference type="NCBIfam" id="TIGR04057">
    <property type="entry name" value="SusC_RagA_signa"/>
    <property type="match status" value="1"/>
</dbReference>
<keyword evidence="13" id="KW-0675">Receptor</keyword>
<dbReference type="AlphaFoldDB" id="A0A7X8SQ54"/>
<dbReference type="RefSeq" id="WP_168885043.1">
    <property type="nucleotide sequence ID" value="NZ_JABAIL010000011.1"/>
</dbReference>
<accession>A0A7X8SQ54</accession>
<dbReference type="GO" id="GO:0009279">
    <property type="term" value="C:cell outer membrane"/>
    <property type="evidence" value="ECO:0007669"/>
    <property type="project" value="UniProtKB-SubCell"/>
</dbReference>
<keyword evidence="3 8" id="KW-1134">Transmembrane beta strand</keyword>
<dbReference type="InterPro" id="IPR036942">
    <property type="entry name" value="Beta-barrel_TonB_sf"/>
</dbReference>
<dbReference type="InterPro" id="IPR039426">
    <property type="entry name" value="TonB-dep_rcpt-like"/>
</dbReference>
<evidence type="ECO:0000256" key="4">
    <source>
        <dbReference type="ARBA" id="ARBA00022692"/>
    </source>
</evidence>
<evidence type="ECO:0000313" key="13">
    <source>
        <dbReference type="EMBL" id="NLR94332.1"/>
    </source>
</evidence>
<keyword evidence="14" id="KW-1185">Reference proteome</keyword>
<dbReference type="Pfam" id="PF13715">
    <property type="entry name" value="CarbopepD_reg_2"/>
    <property type="match status" value="1"/>
</dbReference>
<dbReference type="InterPro" id="IPR023996">
    <property type="entry name" value="TonB-dep_OMP_SusC/RagA"/>
</dbReference>
<evidence type="ECO:0000256" key="1">
    <source>
        <dbReference type="ARBA" id="ARBA00004571"/>
    </source>
</evidence>
<dbReference type="SUPFAM" id="SSF49464">
    <property type="entry name" value="Carboxypeptidase regulatory domain-like"/>
    <property type="match status" value="1"/>
</dbReference>
<proteinExistence type="inferred from homology"/>
<feature type="chain" id="PRO_5030602203" evidence="10">
    <location>
        <begin position="31"/>
        <end position="1030"/>
    </location>
</feature>